<feature type="non-terminal residue" evidence="1">
    <location>
        <position position="96"/>
    </location>
</feature>
<name>A0A2K3JZP4_TRIPR</name>
<evidence type="ECO:0000313" key="1">
    <source>
        <dbReference type="EMBL" id="PNX59476.1"/>
    </source>
</evidence>
<reference evidence="1 2" key="2">
    <citation type="journal article" date="2017" name="Front. Plant Sci.">
        <title>Gene Classification and Mining of Molecular Markers Useful in Red Clover (Trifolium pratense) Breeding.</title>
        <authorList>
            <person name="Istvanek J."/>
            <person name="Dluhosova J."/>
            <person name="Dluhos P."/>
            <person name="Patkova L."/>
            <person name="Nedelnik J."/>
            <person name="Repkova J."/>
        </authorList>
    </citation>
    <scope>NUCLEOTIDE SEQUENCE [LARGE SCALE GENOMIC DNA]</scope>
    <source>
        <strain evidence="2">cv. Tatra</strain>
        <tissue evidence="1">Young leaves</tissue>
    </source>
</reference>
<accession>A0A2K3JZP4</accession>
<gene>
    <name evidence="1" type="ORF">L195_g059708</name>
</gene>
<proteinExistence type="predicted"/>
<organism evidence="1 2">
    <name type="scientific">Trifolium pratense</name>
    <name type="common">Red clover</name>
    <dbReference type="NCBI Taxonomy" id="57577"/>
    <lineage>
        <taxon>Eukaryota</taxon>
        <taxon>Viridiplantae</taxon>
        <taxon>Streptophyta</taxon>
        <taxon>Embryophyta</taxon>
        <taxon>Tracheophyta</taxon>
        <taxon>Spermatophyta</taxon>
        <taxon>Magnoliopsida</taxon>
        <taxon>eudicotyledons</taxon>
        <taxon>Gunneridae</taxon>
        <taxon>Pentapetalae</taxon>
        <taxon>rosids</taxon>
        <taxon>fabids</taxon>
        <taxon>Fabales</taxon>
        <taxon>Fabaceae</taxon>
        <taxon>Papilionoideae</taxon>
        <taxon>50 kb inversion clade</taxon>
        <taxon>NPAAA clade</taxon>
        <taxon>Hologalegina</taxon>
        <taxon>IRL clade</taxon>
        <taxon>Trifolieae</taxon>
        <taxon>Trifolium</taxon>
    </lineage>
</organism>
<comment type="caution">
    <text evidence="1">The sequence shown here is derived from an EMBL/GenBank/DDBJ whole genome shotgun (WGS) entry which is preliminary data.</text>
</comment>
<dbReference type="AlphaFoldDB" id="A0A2K3JZP4"/>
<dbReference type="EMBL" id="ASHM01132197">
    <property type="protein sequence ID" value="PNX59476.1"/>
    <property type="molecule type" value="Genomic_DNA"/>
</dbReference>
<evidence type="ECO:0000313" key="2">
    <source>
        <dbReference type="Proteomes" id="UP000236291"/>
    </source>
</evidence>
<sequence>MLGNKFVKLSEVGIGEPKFKGGGVDAVAIKVESGRFWNVAVLIGRDCCSLSATSSVLGPALVLPAGNLTCSAVPPSPFSGLPPLSSLSHRDVILPP</sequence>
<dbReference type="Proteomes" id="UP000236291">
    <property type="component" value="Unassembled WGS sequence"/>
</dbReference>
<protein>
    <submittedName>
        <fullName evidence="1">Uncharacterized protein</fullName>
    </submittedName>
</protein>
<reference evidence="1 2" key="1">
    <citation type="journal article" date="2014" name="Am. J. Bot.">
        <title>Genome assembly and annotation for red clover (Trifolium pratense; Fabaceae).</title>
        <authorList>
            <person name="Istvanek J."/>
            <person name="Jaros M."/>
            <person name="Krenek A."/>
            <person name="Repkova J."/>
        </authorList>
    </citation>
    <scope>NUCLEOTIDE SEQUENCE [LARGE SCALE GENOMIC DNA]</scope>
    <source>
        <strain evidence="2">cv. Tatra</strain>
        <tissue evidence="1">Young leaves</tissue>
    </source>
</reference>